<keyword evidence="1" id="KW-0812">Transmembrane</keyword>
<gene>
    <name evidence="2" type="ORF">CBF35_07325</name>
</gene>
<protein>
    <recommendedName>
        <fullName evidence="4">ABC-2 family transporter protein</fullName>
    </recommendedName>
</protein>
<feature type="transmembrane region" description="Helical" evidence="1">
    <location>
        <begin position="9"/>
        <end position="30"/>
    </location>
</feature>
<dbReference type="OrthoDB" id="2290285at2"/>
<keyword evidence="1" id="KW-0472">Membrane</keyword>
<feature type="transmembrane region" description="Helical" evidence="1">
    <location>
        <begin position="237"/>
        <end position="260"/>
    </location>
</feature>
<evidence type="ECO:0000256" key="1">
    <source>
        <dbReference type="SAM" id="Phobius"/>
    </source>
</evidence>
<feature type="transmembrane region" description="Helical" evidence="1">
    <location>
        <begin position="167"/>
        <end position="190"/>
    </location>
</feature>
<evidence type="ECO:0008006" key="4">
    <source>
        <dbReference type="Google" id="ProtNLM"/>
    </source>
</evidence>
<keyword evidence="3" id="KW-1185">Reference proteome</keyword>
<proteinExistence type="predicted"/>
<accession>A0A429ZQ14</accession>
<dbReference type="EMBL" id="NGJU01000009">
    <property type="protein sequence ID" value="RST95771.1"/>
    <property type="molecule type" value="Genomic_DNA"/>
</dbReference>
<dbReference type="Proteomes" id="UP000287239">
    <property type="component" value="Unassembled WGS sequence"/>
</dbReference>
<dbReference type="AlphaFoldDB" id="A0A429ZQ14"/>
<evidence type="ECO:0000313" key="3">
    <source>
        <dbReference type="Proteomes" id="UP000287239"/>
    </source>
</evidence>
<feature type="transmembrane region" description="Helical" evidence="1">
    <location>
        <begin position="197"/>
        <end position="217"/>
    </location>
</feature>
<feature type="transmembrane region" description="Helical" evidence="1">
    <location>
        <begin position="101"/>
        <end position="131"/>
    </location>
</feature>
<evidence type="ECO:0000313" key="2">
    <source>
        <dbReference type="EMBL" id="RST95771.1"/>
    </source>
</evidence>
<dbReference type="RefSeq" id="WP_126779615.1">
    <property type="nucleotide sequence ID" value="NZ_NGJU01000009.1"/>
</dbReference>
<organism evidence="2 3">
    <name type="scientific">Vagococcus salmoninarum</name>
    <dbReference type="NCBI Taxonomy" id="2739"/>
    <lineage>
        <taxon>Bacteria</taxon>
        <taxon>Bacillati</taxon>
        <taxon>Bacillota</taxon>
        <taxon>Bacilli</taxon>
        <taxon>Lactobacillales</taxon>
        <taxon>Enterococcaceae</taxon>
        <taxon>Vagococcus</taxon>
    </lineage>
</organism>
<comment type="caution">
    <text evidence="2">The sequence shown here is derived from an EMBL/GenBank/DDBJ whole genome shotgun (WGS) entry which is preliminary data.</text>
</comment>
<dbReference type="GeneID" id="98568176"/>
<keyword evidence="1" id="KW-1133">Transmembrane helix</keyword>
<feature type="transmembrane region" description="Helical" evidence="1">
    <location>
        <begin position="59"/>
        <end position="80"/>
    </location>
</feature>
<name>A0A429ZQ14_9ENTE</name>
<sequence length="266" mass="30087">MGSYFLKRINLNTVCLALLVGIIISLLQIFETVSLKLLMDNQFYDSPYTKWLSIDPFNFSPVIFFILLPLIGSIPGGNLLKEDIDSGFIRHLRIHYKPLKILKGYVTTAFILGFLVIFSILITNFLLYFLLLPNIIPNMMLNNNLLINNQNTMLVSIYYSHPFCHGLLSIVFCSCFAGLFAAFVSVNGLIINNKFTVLISSLLLEVCLLMANTFIQLPNKMSYVPSDFLKESANENLSLVLSLTITVLLSLYVLTVMTYGRKKLAW</sequence>
<reference evidence="2 3" key="1">
    <citation type="submission" date="2017-05" db="EMBL/GenBank/DDBJ databases">
        <title>Vagococcus spp. assemblies.</title>
        <authorList>
            <person name="Gulvik C.A."/>
        </authorList>
    </citation>
    <scope>NUCLEOTIDE SEQUENCE [LARGE SCALE GENOMIC DNA]</scope>
    <source>
        <strain evidence="2 3">NCFB 2777</strain>
    </source>
</reference>